<keyword evidence="2" id="KW-1185">Reference proteome</keyword>
<name>A0A397J5V4_9GLOM</name>
<dbReference type="EMBL" id="PQFF01000102">
    <property type="protein sequence ID" value="RHZ82382.1"/>
    <property type="molecule type" value="Genomic_DNA"/>
</dbReference>
<proteinExistence type="predicted"/>
<dbReference type="Proteomes" id="UP000266861">
    <property type="component" value="Unassembled WGS sequence"/>
</dbReference>
<accession>A0A397J5V4</accession>
<sequence length="109" mass="12786">MGILKIQFSEELKIKGLIYILYYTSFDSQNICGSCFGDCKLVSNFNDFTQDKQCLCDDEVLYEKSIRTTNERLFSITDYEEKLDVGRIFLHSYESINCTTEARTVWIKF</sequence>
<comment type="caution">
    <text evidence="1">The sequence shown here is derived from an EMBL/GenBank/DDBJ whole genome shotgun (WGS) entry which is preliminary data.</text>
</comment>
<reference evidence="1 2" key="1">
    <citation type="submission" date="2018-08" db="EMBL/GenBank/DDBJ databases">
        <title>Genome and evolution of the arbuscular mycorrhizal fungus Diversispora epigaea (formerly Glomus versiforme) and its bacterial endosymbionts.</title>
        <authorList>
            <person name="Sun X."/>
            <person name="Fei Z."/>
            <person name="Harrison M."/>
        </authorList>
    </citation>
    <scope>NUCLEOTIDE SEQUENCE [LARGE SCALE GENOMIC DNA]</scope>
    <source>
        <strain evidence="1 2">IT104</strain>
    </source>
</reference>
<evidence type="ECO:0000313" key="1">
    <source>
        <dbReference type="EMBL" id="RHZ82382.1"/>
    </source>
</evidence>
<protein>
    <submittedName>
        <fullName evidence="1">Uncharacterized protein</fullName>
    </submittedName>
</protein>
<organism evidence="1 2">
    <name type="scientific">Diversispora epigaea</name>
    <dbReference type="NCBI Taxonomy" id="1348612"/>
    <lineage>
        <taxon>Eukaryota</taxon>
        <taxon>Fungi</taxon>
        <taxon>Fungi incertae sedis</taxon>
        <taxon>Mucoromycota</taxon>
        <taxon>Glomeromycotina</taxon>
        <taxon>Glomeromycetes</taxon>
        <taxon>Diversisporales</taxon>
        <taxon>Diversisporaceae</taxon>
        <taxon>Diversispora</taxon>
    </lineage>
</organism>
<evidence type="ECO:0000313" key="2">
    <source>
        <dbReference type="Proteomes" id="UP000266861"/>
    </source>
</evidence>
<gene>
    <name evidence="1" type="ORF">Glove_109g13</name>
</gene>
<dbReference type="AlphaFoldDB" id="A0A397J5V4"/>